<name>A0A838XTY8_9GAMM</name>
<dbReference type="InterPro" id="IPR001647">
    <property type="entry name" value="HTH_TetR"/>
</dbReference>
<evidence type="ECO:0000256" key="2">
    <source>
        <dbReference type="ARBA" id="ARBA00023125"/>
    </source>
</evidence>
<sequence>MTYHHGNLKEELISSACKICELDGHDQMSLRSIAKEANVSQTAPYRHFKTKESLLAEVSTRGFNELTKRLSEALKKKNNALSLEDQFLEMGLAYLEFGLEKRNIYDLMHSPSIQKADFPELLESAGGAFDVLVKILMKIYPGIDQSQLSQKCMKYWAMMHGLIGILDLKTNSAKESDAAEAMINTRNDLRAFLKEAIDF</sequence>
<dbReference type="InterPro" id="IPR025996">
    <property type="entry name" value="MT1864/Rv1816-like_C"/>
</dbReference>
<dbReference type="InterPro" id="IPR050624">
    <property type="entry name" value="HTH-type_Tx_Regulator"/>
</dbReference>
<dbReference type="InterPro" id="IPR009057">
    <property type="entry name" value="Homeodomain-like_sf"/>
</dbReference>
<dbReference type="GO" id="GO:0003677">
    <property type="term" value="F:DNA binding"/>
    <property type="evidence" value="ECO:0007669"/>
    <property type="project" value="UniProtKB-UniRule"/>
</dbReference>
<dbReference type="Proteomes" id="UP000551848">
    <property type="component" value="Unassembled WGS sequence"/>
</dbReference>
<feature type="domain" description="HTH tetR-type" evidence="5">
    <location>
        <begin position="6"/>
        <end position="66"/>
    </location>
</feature>
<dbReference type="SUPFAM" id="SSF48498">
    <property type="entry name" value="Tetracyclin repressor-like, C-terminal domain"/>
    <property type="match status" value="1"/>
</dbReference>
<dbReference type="Pfam" id="PF13305">
    <property type="entry name" value="TetR_C_33"/>
    <property type="match status" value="1"/>
</dbReference>
<evidence type="ECO:0000313" key="6">
    <source>
        <dbReference type="EMBL" id="MBA4692838.1"/>
    </source>
</evidence>
<dbReference type="PROSITE" id="PS50977">
    <property type="entry name" value="HTH_TETR_2"/>
    <property type="match status" value="1"/>
</dbReference>
<keyword evidence="2 4" id="KW-0238">DNA-binding</keyword>
<protein>
    <submittedName>
        <fullName evidence="6">TetR/AcrR family transcriptional regulator</fullName>
    </submittedName>
</protein>
<evidence type="ECO:0000256" key="3">
    <source>
        <dbReference type="ARBA" id="ARBA00023163"/>
    </source>
</evidence>
<feature type="DNA-binding region" description="H-T-H motif" evidence="4">
    <location>
        <begin position="29"/>
        <end position="48"/>
    </location>
</feature>
<gene>
    <name evidence="6" type="ORF">H2072_03735</name>
</gene>
<dbReference type="Gene3D" id="1.10.357.10">
    <property type="entry name" value="Tetracycline Repressor, domain 2"/>
    <property type="match status" value="1"/>
</dbReference>
<dbReference type="SUPFAM" id="SSF46689">
    <property type="entry name" value="Homeodomain-like"/>
    <property type="match status" value="1"/>
</dbReference>
<dbReference type="PRINTS" id="PR00455">
    <property type="entry name" value="HTHTETR"/>
</dbReference>
<dbReference type="PANTHER" id="PTHR43479:SF20">
    <property type="entry name" value="HTH TETR-TYPE DOMAIN-CONTAINING PROTEIN"/>
    <property type="match status" value="1"/>
</dbReference>
<comment type="caution">
    <text evidence="6">The sequence shown here is derived from an EMBL/GenBank/DDBJ whole genome shotgun (WGS) entry which is preliminary data.</text>
</comment>
<keyword evidence="3" id="KW-0804">Transcription</keyword>
<keyword evidence="1" id="KW-0805">Transcription regulation</keyword>
<dbReference type="InterPro" id="IPR036271">
    <property type="entry name" value="Tet_transcr_reg_TetR-rel_C_sf"/>
</dbReference>
<dbReference type="AlphaFoldDB" id="A0A838XTY8"/>
<evidence type="ECO:0000313" key="7">
    <source>
        <dbReference type="Proteomes" id="UP000551848"/>
    </source>
</evidence>
<proteinExistence type="predicted"/>
<dbReference type="PANTHER" id="PTHR43479">
    <property type="entry name" value="ACREF/ENVCD OPERON REPRESSOR-RELATED"/>
    <property type="match status" value="1"/>
</dbReference>
<evidence type="ECO:0000256" key="1">
    <source>
        <dbReference type="ARBA" id="ARBA00023015"/>
    </source>
</evidence>
<dbReference type="EMBL" id="JACETL010000046">
    <property type="protein sequence ID" value="MBA4692838.1"/>
    <property type="molecule type" value="Genomic_DNA"/>
</dbReference>
<evidence type="ECO:0000259" key="5">
    <source>
        <dbReference type="PROSITE" id="PS50977"/>
    </source>
</evidence>
<dbReference type="Pfam" id="PF00440">
    <property type="entry name" value="TetR_N"/>
    <property type="match status" value="1"/>
</dbReference>
<accession>A0A838XTY8</accession>
<evidence type="ECO:0000256" key="4">
    <source>
        <dbReference type="PROSITE-ProRule" id="PRU00335"/>
    </source>
</evidence>
<reference evidence="6 7" key="1">
    <citation type="submission" date="2020-06" db="EMBL/GenBank/DDBJ databases">
        <title>Dysbiosis in marine aquaculture revealed through microbiome analysis: reverse ecology for environmental sustainability.</title>
        <authorList>
            <person name="Haro-Moreno J.M."/>
            <person name="Coutinho F.H."/>
            <person name="Zaragoza-Solas A."/>
            <person name="Picazo A."/>
            <person name="Almagro-Moreno S."/>
            <person name="Lopez-Perez M."/>
        </authorList>
    </citation>
    <scope>NUCLEOTIDE SEQUENCE [LARGE SCALE GENOMIC DNA]</scope>
    <source>
        <strain evidence="6">MCMED-G41</strain>
    </source>
</reference>
<organism evidence="6 7">
    <name type="scientific">SAR86 cluster bacterium</name>
    <dbReference type="NCBI Taxonomy" id="2030880"/>
    <lineage>
        <taxon>Bacteria</taxon>
        <taxon>Pseudomonadati</taxon>
        <taxon>Pseudomonadota</taxon>
        <taxon>Gammaproteobacteria</taxon>
        <taxon>SAR86 cluster</taxon>
    </lineage>
</organism>